<dbReference type="Pfam" id="PF01499">
    <property type="entry name" value="Herpes_UL25"/>
    <property type="match status" value="1"/>
</dbReference>
<dbReference type="Proteomes" id="UP000097765">
    <property type="component" value="Segment"/>
</dbReference>
<evidence type="ECO:0000313" key="7">
    <source>
        <dbReference type="EMBL" id="AKB93272.1"/>
    </source>
</evidence>
<dbReference type="EMBL" id="KP202868">
    <property type="protein sequence ID" value="AKB93272.1"/>
    <property type="molecule type" value="Genomic_DNA"/>
</dbReference>
<keyword evidence="4" id="KW-0946">Virion</keyword>
<evidence type="ECO:0000256" key="4">
    <source>
        <dbReference type="ARBA" id="ARBA00022844"/>
    </source>
</evidence>
<evidence type="ECO:0000256" key="6">
    <source>
        <dbReference type="SAM" id="MobiDB-lite"/>
    </source>
</evidence>
<name>A0A0E3SY82_RCMVE</name>
<proteinExistence type="predicted"/>
<evidence type="ECO:0000256" key="3">
    <source>
        <dbReference type="ARBA" id="ARBA00022612"/>
    </source>
</evidence>
<keyword evidence="3" id="KW-1188">Viral release from host cell</keyword>
<reference evidence="7 8" key="2">
    <citation type="journal article" date="2015" name="J. Gen. Virol.">
        <title>The English isolate and a newly identified Berlin isolate of Rat Cytomegalovirus (RCMV) share similarities with but separate as an anciently diverged clade from Mouse CMV and the Maastricht isolate of RCMV.</title>
        <authorList>
            <person name="Geyer H."/>
            <person name="Ettinger J."/>
            <person name="Moller L."/>
            <person name="Schmolz E."/>
            <person name="Nitsche A."/>
            <person name="Brune W."/>
            <person name="Heaggans S."/>
            <person name="Sandford G.R."/>
            <person name="Hayward G.S."/>
            <person name="Voigt S."/>
        </authorList>
    </citation>
    <scope>NUCLEOTIDE SEQUENCE [LARGE SCALE GENOMIC DNA]</scope>
    <source>
        <strain evidence="7">Berlin</strain>
    </source>
</reference>
<protein>
    <submittedName>
        <fullName evidence="7">B77</fullName>
    </submittedName>
</protein>
<sequence length="580" mass="65112">MSLLKTFHDLPCIVAYEAHRENVLACPREVLARLRDEGALRLRQRAEDLEHGARLRRRAGEDLDALEKDLRDECKRFRDRIGEAERLLVEPMSNFQDGSGEDGGVRSNVASEEQQDDGIRANKGTVCRDDGSVVWIVACDPPISFSEDFRGELVDTLFNVSQTWTFSFGSWYYRLKRWLYNQPRWRRVYRLTQIESLSVSQELLMGVLNATEQITVYPGHDAVLSDLEVAVCIMAAYQTALDPLSDMSASVEGVLRGCSRILRSMVDDLSAEVSVGVENAFSYRDPSGMRFYTPMSQGRKYAAGTFDENAIVSVLFRKGALSHLPGSSKVVSKDVMDRLSGVAHDDFLTLWALRLFGKRLGTVVPVITAEQHYLRSGITALLCLILLWKVLNSESVFSGRQGKFSLKDVFPDAFGENKCASEIEEGFCGADIKNFEFMIERYVLPWYSRNPSVTISQLWPGLILLAYSESHRSGWDISRKVSDATESGVSAALHVQISKANPLVEYMMLQSNAAPDKDVERLAAHDYALFHCENGIGRLLSVTLPKHRVLVLGTQLFNLQTVYDVIYFFVLGFLPVINVA</sequence>
<dbReference type="GO" id="GO:0019028">
    <property type="term" value="C:viral capsid"/>
    <property type="evidence" value="ECO:0007669"/>
    <property type="project" value="UniProtKB-KW"/>
</dbReference>
<evidence type="ECO:0000256" key="1">
    <source>
        <dbReference type="ARBA" id="ARBA00022561"/>
    </source>
</evidence>
<organismHost>
    <name type="scientific">Rattus norvegicus</name>
    <name type="common">Rat</name>
    <dbReference type="NCBI Taxonomy" id="10116"/>
</organismHost>
<keyword evidence="5" id="KW-0231">Viral genome packaging</keyword>
<evidence type="ECO:0000256" key="5">
    <source>
        <dbReference type="ARBA" id="ARBA00023219"/>
    </source>
</evidence>
<keyword evidence="2" id="KW-1048">Host nucleus</keyword>
<evidence type="ECO:0000313" key="8">
    <source>
        <dbReference type="Proteomes" id="UP000097765"/>
    </source>
</evidence>
<organism evidence="7 8">
    <name type="scientific">Rat cytomegalovirus (isolate England)</name>
    <name type="common">RCMV-E</name>
    <name type="synonym">Murid herpesvirus 8</name>
    <dbReference type="NCBI Taxonomy" id="1261657"/>
    <lineage>
        <taxon>Viruses</taxon>
        <taxon>Duplodnaviria</taxon>
        <taxon>Heunggongvirae</taxon>
        <taxon>Peploviricota</taxon>
        <taxon>Herviviricetes</taxon>
        <taxon>Herpesvirales</taxon>
        <taxon>Orthoherpesviridae</taxon>
        <taxon>Betaherpesvirinae</taxon>
        <taxon>Muromegalovirus</taxon>
        <taxon>Muromegalovirus muridbeta8</taxon>
    </lineage>
</organism>
<gene>
    <name evidence="7" type="primary">B77</name>
</gene>
<keyword evidence="1" id="KW-0167">Capsid protein</keyword>
<evidence type="ECO:0000256" key="2">
    <source>
        <dbReference type="ARBA" id="ARBA00022562"/>
    </source>
</evidence>
<reference evidence="7 8" key="1">
    <citation type="journal article" date="2012" name="J. Virol.">
        <title>Complete genome sequence of the english isolate of rat cytomegalovirus (Murid herpesvirus 8).</title>
        <authorList>
            <person name="Ettinger J."/>
            <person name="Geyer H."/>
            <person name="Nitsche A."/>
            <person name="Zimmermann A."/>
            <person name="Brune W."/>
            <person name="Sandford G.R."/>
            <person name="Hayward G.S."/>
            <person name="Voigt S."/>
        </authorList>
    </citation>
    <scope>NUCLEOTIDE SEQUENCE [LARGE SCALE GENOMIC DNA]</scope>
    <source>
        <strain evidence="7">Berlin</strain>
    </source>
</reference>
<accession>A0A0E3SY82</accession>
<dbReference type="InterPro" id="IPR002493">
    <property type="entry name" value="Herpes_UL25"/>
</dbReference>
<feature type="region of interest" description="Disordered" evidence="6">
    <location>
        <begin position="92"/>
        <end position="116"/>
    </location>
</feature>
<dbReference type="GO" id="GO:0019072">
    <property type="term" value="P:viral genome packaging"/>
    <property type="evidence" value="ECO:0007669"/>
    <property type="project" value="InterPro"/>
</dbReference>